<dbReference type="Proteomes" id="UP000636891">
    <property type="component" value="Unassembled WGS sequence"/>
</dbReference>
<comment type="caution">
    <text evidence="2">The sequence shown here is derived from an EMBL/GenBank/DDBJ whole genome shotgun (WGS) entry which is preliminary data.</text>
</comment>
<proteinExistence type="predicted"/>
<reference evidence="2 3" key="1">
    <citation type="submission" date="2020-08" db="EMBL/GenBank/DDBJ databases">
        <title>Genome public.</title>
        <authorList>
            <person name="Liu C."/>
            <person name="Sun Q."/>
        </authorList>
    </citation>
    <scope>NUCLEOTIDE SEQUENCE [LARGE SCALE GENOMIC DNA]</scope>
    <source>
        <strain evidence="2 3">New-7</strain>
    </source>
</reference>
<dbReference type="InterPro" id="IPR029492">
    <property type="entry name" value="DUF4435"/>
</dbReference>
<dbReference type="RefSeq" id="WP_118655497.1">
    <property type="nucleotide sequence ID" value="NZ_JACOOK010000002.1"/>
</dbReference>
<sequence length="355" mass="41934">MKKRRKERQAIRLQEPAKTVPMVSRYANGAYRLIRVFVEGYDDVAFWRSIFDDYETERLKFEISVPLRDDLAKGKKVLLAMIDERDRDTILCMDSDFDYLFKNFNDQSRLVNNTPRLFHTYAYATENFLCHPPSLHKVCVKATKNDTLIFNFEKFMTAYSRTIYPLFLWYAYSARRKSEKAFSLLDFRSSVRLNYLDLRDDGAETLHWLGRQVEKRLRTLEANHPTWIGEVAAFGRHIRQFGVETDNVYFFMQGHTLLDNVVLILLHTVCERLRDMTVERITSGTKQGVSLKNELSNYNNSLRNVREVLLDNEQYKECFLYKKLKKDIELYIQQLIAEDEAGRRPADAPDDRAIR</sequence>
<evidence type="ECO:0000313" key="2">
    <source>
        <dbReference type="EMBL" id="MBC5616220.1"/>
    </source>
</evidence>
<protein>
    <submittedName>
        <fullName evidence="2">DUF4435 domain-containing protein</fullName>
    </submittedName>
</protein>
<keyword evidence="3" id="KW-1185">Reference proteome</keyword>
<name>A0ABR7CKQ6_9BACT</name>
<accession>A0ABR7CKQ6</accession>
<evidence type="ECO:0000259" key="1">
    <source>
        <dbReference type="Pfam" id="PF14491"/>
    </source>
</evidence>
<evidence type="ECO:0000313" key="3">
    <source>
        <dbReference type="Proteomes" id="UP000636891"/>
    </source>
</evidence>
<feature type="domain" description="DUF4435" evidence="1">
    <location>
        <begin position="34"/>
        <end position="274"/>
    </location>
</feature>
<organism evidence="2 3">
    <name type="scientific">Alistipes hominis</name>
    <dbReference type="NCBI Taxonomy" id="2763015"/>
    <lineage>
        <taxon>Bacteria</taxon>
        <taxon>Pseudomonadati</taxon>
        <taxon>Bacteroidota</taxon>
        <taxon>Bacteroidia</taxon>
        <taxon>Bacteroidales</taxon>
        <taxon>Rikenellaceae</taxon>
        <taxon>Alistipes</taxon>
    </lineage>
</organism>
<dbReference type="Pfam" id="PF14491">
    <property type="entry name" value="DUF4435"/>
    <property type="match status" value="1"/>
</dbReference>
<gene>
    <name evidence="2" type="ORF">H8S08_04190</name>
</gene>
<dbReference type="EMBL" id="JACOOK010000002">
    <property type="protein sequence ID" value="MBC5616220.1"/>
    <property type="molecule type" value="Genomic_DNA"/>
</dbReference>